<organism evidence="1">
    <name type="scientific">bioreactor metagenome</name>
    <dbReference type="NCBI Taxonomy" id="1076179"/>
    <lineage>
        <taxon>unclassified sequences</taxon>
        <taxon>metagenomes</taxon>
        <taxon>ecological metagenomes</taxon>
    </lineage>
</organism>
<gene>
    <name evidence="1" type="ORF">SDC9_35350</name>
</gene>
<accession>A0A644VD95</accession>
<reference evidence="1" key="1">
    <citation type="submission" date="2019-08" db="EMBL/GenBank/DDBJ databases">
        <authorList>
            <person name="Kucharzyk K."/>
            <person name="Murdoch R.W."/>
            <person name="Higgins S."/>
            <person name="Loffler F."/>
        </authorList>
    </citation>
    <scope>NUCLEOTIDE SEQUENCE</scope>
</reference>
<name>A0A644VD95_9ZZZZ</name>
<dbReference type="EMBL" id="VSSQ01000277">
    <property type="protein sequence ID" value="MPL89316.1"/>
    <property type="molecule type" value="Genomic_DNA"/>
</dbReference>
<sequence>MFTCIQVLSKDELTTMLNDLNHPIRGEGPYLASTVEGAILSYAMVSSVIGGNHLGYGNSYDKSIGQNVMAHTGSSSELLYNKVPNPELQKEVDVIISVDLFAHMDITAA</sequence>
<protein>
    <submittedName>
        <fullName evidence="1">Uncharacterized protein</fullName>
    </submittedName>
</protein>
<comment type="caution">
    <text evidence="1">The sequence shown here is derived from an EMBL/GenBank/DDBJ whole genome shotgun (WGS) entry which is preliminary data.</text>
</comment>
<evidence type="ECO:0000313" key="1">
    <source>
        <dbReference type="EMBL" id="MPL89316.1"/>
    </source>
</evidence>
<dbReference type="AlphaFoldDB" id="A0A644VD95"/>
<proteinExistence type="predicted"/>